<dbReference type="PROSITE" id="PS00374">
    <property type="entry name" value="MGMT"/>
    <property type="match status" value="1"/>
</dbReference>
<evidence type="ECO:0000256" key="8">
    <source>
        <dbReference type="ARBA" id="ARBA00049348"/>
    </source>
</evidence>
<keyword evidence="6 9" id="KW-0227">DNA damage</keyword>
<reference evidence="12 13" key="1">
    <citation type="submission" date="2016-03" db="EMBL/GenBank/DDBJ databases">
        <title>Complete genome sequence of Pedobacter cryoconitis PAMC 27485.</title>
        <authorList>
            <person name="Lee J."/>
            <person name="Kim O.-S."/>
        </authorList>
    </citation>
    <scope>NUCLEOTIDE SEQUENCE [LARGE SCALE GENOMIC DNA]</scope>
    <source>
        <strain evidence="12 13">PAMC 27485</strain>
    </source>
</reference>
<dbReference type="EMBL" id="CP014504">
    <property type="protein sequence ID" value="AMQ01643.1"/>
    <property type="molecule type" value="Genomic_DNA"/>
</dbReference>
<dbReference type="KEGG" id="pcm:AY601_4822"/>
<evidence type="ECO:0000259" key="10">
    <source>
        <dbReference type="Pfam" id="PF01035"/>
    </source>
</evidence>
<dbReference type="GO" id="GO:0032259">
    <property type="term" value="P:methylation"/>
    <property type="evidence" value="ECO:0007669"/>
    <property type="project" value="UniProtKB-KW"/>
</dbReference>
<protein>
    <recommendedName>
        <fullName evidence="9">Methylated-DNA--protein-cysteine methyltransferase</fullName>
        <ecNumber evidence="9">2.1.1.63</ecNumber>
    </recommendedName>
    <alternativeName>
        <fullName evidence="9">6-O-methylguanine-DNA methyltransferase</fullName>
        <shortName evidence="9">MGMT</shortName>
    </alternativeName>
    <alternativeName>
        <fullName evidence="9">O-6-methylguanine-DNA-alkyltransferase</fullName>
    </alternativeName>
</protein>
<keyword evidence="13" id="KW-1185">Reference proteome</keyword>
<dbReference type="FunFam" id="1.10.10.10:FF:000214">
    <property type="entry name" value="Methylated-DNA--protein-cysteine methyltransferase"/>
    <property type="match status" value="1"/>
</dbReference>
<dbReference type="CDD" id="cd06445">
    <property type="entry name" value="ATase"/>
    <property type="match status" value="1"/>
</dbReference>
<proteinExistence type="inferred from homology"/>
<evidence type="ECO:0000256" key="9">
    <source>
        <dbReference type="HAMAP-Rule" id="MF_00772"/>
    </source>
</evidence>
<dbReference type="PATRIC" id="fig|188932.3.peg.4993"/>
<dbReference type="Gene3D" id="1.10.10.10">
    <property type="entry name" value="Winged helix-like DNA-binding domain superfamily/Winged helix DNA-binding domain"/>
    <property type="match status" value="1"/>
</dbReference>
<dbReference type="InterPro" id="IPR036388">
    <property type="entry name" value="WH-like_DNA-bd_sf"/>
</dbReference>
<dbReference type="Pfam" id="PF02870">
    <property type="entry name" value="Methyltransf_1N"/>
    <property type="match status" value="1"/>
</dbReference>
<feature type="domain" description="Methylguanine DNA methyltransferase ribonuclease-like" evidence="11">
    <location>
        <begin position="33"/>
        <end position="106"/>
    </location>
</feature>
<organism evidence="12 13">
    <name type="scientific">Pedobacter cryoconitis</name>
    <dbReference type="NCBI Taxonomy" id="188932"/>
    <lineage>
        <taxon>Bacteria</taxon>
        <taxon>Pseudomonadati</taxon>
        <taxon>Bacteroidota</taxon>
        <taxon>Sphingobacteriia</taxon>
        <taxon>Sphingobacteriales</taxon>
        <taxon>Sphingobacteriaceae</taxon>
        <taxon>Pedobacter</taxon>
    </lineage>
</organism>
<dbReference type="GO" id="GO:0003908">
    <property type="term" value="F:methylated-DNA-[protein]-cysteine S-methyltransferase activity"/>
    <property type="evidence" value="ECO:0007669"/>
    <property type="project" value="UniProtKB-UniRule"/>
</dbReference>
<evidence type="ECO:0000313" key="12">
    <source>
        <dbReference type="EMBL" id="AMQ01643.1"/>
    </source>
</evidence>
<dbReference type="InterPro" id="IPR014048">
    <property type="entry name" value="MethylDNA_cys_MeTrfase_DNA-bd"/>
</dbReference>
<evidence type="ECO:0000256" key="1">
    <source>
        <dbReference type="ARBA" id="ARBA00001286"/>
    </source>
</evidence>
<dbReference type="HAMAP" id="MF_00772">
    <property type="entry name" value="OGT"/>
    <property type="match status" value="1"/>
</dbReference>
<evidence type="ECO:0000256" key="6">
    <source>
        <dbReference type="ARBA" id="ARBA00022763"/>
    </source>
</evidence>
<evidence type="ECO:0000256" key="7">
    <source>
        <dbReference type="ARBA" id="ARBA00023204"/>
    </source>
</evidence>
<keyword evidence="3 9" id="KW-0963">Cytoplasm</keyword>
<evidence type="ECO:0000256" key="4">
    <source>
        <dbReference type="ARBA" id="ARBA00022603"/>
    </source>
</evidence>
<evidence type="ECO:0000313" key="13">
    <source>
        <dbReference type="Proteomes" id="UP000071561"/>
    </source>
</evidence>
<evidence type="ECO:0000256" key="2">
    <source>
        <dbReference type="ARBA" id="ARBA00008711"/>
    </source>
</evidence>
<dbReference type="NCBIfam" id="TIGR00589">
    <property type="entry name" value="ogt"/>
    <property type="match status" value="1"/>
</dbReference>
<dbReference type="PANTHER" id="PTHR10815:SF5">
    <property type="entry name" value="METHYLATED-DNA--PROTEIN-CYSTEINE METHYLTRANSFERASE"/>
    <property type="match status" value="1"/>
</dbReference>
<dbReference type="EC" id="2.1.1.63" evidence="9"/>
<comment type="miscellaneous">
    <text evidence="9">This enzyme catalyzes only one turnover and therefore is not strictly catalytic. According to one definition, an enzyme is a biocatalyst that acts repeatedly and over many reaction cycles.</text>
</comment>
<feature type="domain" description="Methylated-DNA-[protein]-cysteine S-methyltransferase DNA binding" evidence="10">
    <location>
        <begin position="111"/>
        <end position="190"/>
    </location>
</feature>
<gene>
    <name evidence="12" type="ORF">AY601_4822</name>
</gene>
<evidence type="ECO:0000259" key="11">
    <source>
        <dbReference type="Pfam" id="PF02870"/>
    </source>
</evidence>
<dbReference type="SUPFAM" id="SSF46767">
    <property type="entry name" value="Methylated DNA-protein cysteine methyltransferase, C-terminal domain"/>
    <property type="match status" value="1"/>
</dbReference>
<dbReference type="InterPro" id="IPR036217">
    <property type="entry name" value="MethylDNA_cys_MeTrfase_DNAb"/>
</dbReference>
<comment type="similarity">
    <text evidence="2 9">Belongs to the MGMT family.</text>
</comment>
<dbReference type="Proteomes" id="UP000071561">
    <property type="component" value="Chromosome"/>
</dbReference>
<dbReference type="SUPFAM" id="SSF53155">
    <property type="entry name" value="Methylated DNA-protein cysteine methyltransferase domain"/>
    <property type="match status" value="1"/>
</dbReference>
<sequence length="201" mass="22651">MRNTFRNFGFDVDLMKTQQELPIETSIITTTEISTPLGPMLAGATAEGICILEFINRIRLEKEILDLQKLLNAVMQPGQNPHLDQLENELAEYFEGKRKVFSVPLHAPGNEFAQTVWKILQEIPYGQTCSYKQQADKMNNPKAIRAIASTNGRNRLAIIIPCHRVIGSDGSMTGYAAGVEKKKWLLKFERDNSEKPANTLF</sequence>
<evidence type="ECO:0000256" key="3">
    <source>
        <dbReference type="ARBA" id="ARBA00022490"/>
    </source>
</evidence>
<dbReference type="Gene3D" id="3.30.160.70">
    <property type="entry name" value="Methylated DNA-protein cysteine methyltransferase domain"/>
    <property type="match status" value="1"/>
</dbReference>
<keyword evidence="4 9" id="KW-0489">Methyltransferase</keyword>
<comment type="catalytic activity">
    <reaction evidence="1 9">
        <text>a 4-O-methyl-thymidine in DNA + L-cysteinyl-[protein] = a thymidine in DNA + S-methyl-L-cysteinyl-[protein]</text>
        <dbReference type="Rhea" id="RHEA:53428"/>
        <dbReference type="Rhea" id="RHEA-COMP:10131"/>
        <dbReference type="Rhea" id="RHEA-COMP:10132"/>
        <dbReference type="Rhea" id="RHEA-COMP:13555"/>
        <dbReference type="Rhea" id="RHEA-COMP:13556"/>
        <dbReference type="ChEBI" id="CHEBI:29950"/>
        <dbReference type="ChEBI" id="CHEBI:82612"/>
        <dbReference type="ChEBI" id="CHEBI:137386"/>
        <dbReference type="ChEBI" id="CHEBI:137387"/>
        <dbReference type="EC" id="2.1.1.63"/>
    </reaction>
</comment>
<dbReference type="InterPro" id="IPR001497">
    <property type="entry name" value="MethylDNA_cys_MeTrfase_AS"/>
</dbReference>
<dbReference type="PANTHER" id="PTHR10815">
    <property type="entry name" value="METHYLATED-DNA--PROTEIN-CYSTEINE METHYLTRANSFERASE"/>
    <property type="match status" value="1"/>
</dbReference>
<dbReference type="InterPro" id="IPR036631">
    <property type="entry name" value="MGMT_N_sf"/>
</dbReference>
<keyword evidence="7 9" id="KW-0234">DNA repair</keyword>
<dbReference type="GO" id="GO:0005737">
    <property type="term" value="C:cytoplasm"/>
    <property type="evidence" value="ECO:0007669"/>
    <property type="project" value="UniProtKB-SubCell"/>
</dbReference>
<dbReference type="InterPro" id="IPR008332">
    <property type="entry name" value="MethylG_MeTrfase_N"/>
</dbReference>
<evidence type="ECO:0000256" key="5">
    <source>
        <dbReference type="ARBA" id="ARBA00022679"/>
    </source>
</evidence>
<comment type="function">
    <text evidence="9">Involved in the cellular defense against the biological effects of O6-methylguanine (O6-MeG) and O4-methylthymine (O4-MeT) in DNA. Repairs the methylated nucleobase in DNA by stoichiometrically transferring the methyl group to a cysteine residue in the enzyme. This is a suicide reaction: the enzyme is irreversibly inactivated.</text>
</comment>
<dbReference type="AlphaFoldDB" id="A0A127VK10"/>
<dbReference type="Pfam" id="PF01035">
    <property type="entry name" value="DNA_binding_1"/>
    <property type="match status" value="1"/>
</dbReference>
<dbReference type="GO" id="GO:0006307">
    <property type="term" value="P:DNA alkylation repair"/>
    <property type="evidence" value="ECO:0007669"/>
    <property type="project" value="UniProtKB-UniRule"/>
</dbReference>
<dbReference type="InterPro" id="IPR023546">
    <property type="entry name" value="MGMT"/>
</dbReference>
<feature type="active site" description="Nucleophile; methyl group acceptor" evidence="9">
    <location>
        <position position="162"/>
    </location>
</feature>
<accession>A0A127VK10</accession>
<comment type="catalytic activity">
    <reaction evidence="8 9">
        <text>a 6-O-methyl-2'-deoxyguanosine in DNA + L-cysteinyl-[protein] = S-methyl-L-cysteinyl-[protein] + a 2'-deoxyguanosine in DNA</text>
        <dbReference type="Rhea" id="RHEA:24000"/>
        <dbReference type="Rhea" id="RHEA-COMP:10131"/>
        <dbReference type="Rhea" id="RHEA-COMP:10132"/>
        <dbReference type="Rhea" id="RHEA-COMP:11367"/>
        <dbReference type="Rhea" id="RHEA-COMP:11368"/>
        <dbReference type="ChEBI" id="CHEBI:29950"/>
        <dbReference type="ChEBI" id="CHEBI:82612"/>
        <dbReference type="ChEBI" id="CHEBI:85445"/>
        <dbReference type="ChEBI" id="CHEBI:85448"/>
        <dbReference type="EC" id="2.1.1.63"/>
    </reaction>
</comment>
<keyword evidence="5 9" id="KW-0808">Transferase</keyword>
<comment type="subcellular location">
    <subcellularLocation>
        <location evidence="9">Cytoplasm</location>
    </subcellularLocation>
</comment>
<name>A0A127VK10_9SPHI</name>